<proteinExistence type="inferred from homology"/>
<dbReference type="PANTHER" id="PTHR24321:SF8">
    <property type="entry name" value="ESTRADIOL 17-BETA-DEHYDROGENASE 8-RELATED"/>
    <property type="match status" value="1"/>
</dbReference>
<dbReference type="Gene3D" id="3.40.50.720">
    <property type="entry name" value="NAD(P)-binding Rossmann-like Domain"/>
    <property type="match status" value="1"/>
</dbReference>
<dbReference type="PANTHER" id="PTHR24321">
    <property type="entry name" value="DEHYDROGENASES, SHORT CHAIN"/>
    <property type="match status" value="1"/>
</dbReference>
<evidence type="ECO:0000313" key="3">
    <source>
        <dbReference type="EMBL" id="NMH79225.1"/>
    </source>
</evidence>
<dbReference type="InterPro" id="IPR002347">
    <property type="entry name" value="SDR_fam"/>
</dbReference>
<organism evidence="3 4">
    <name type="scientific">Pseudonocardia xinjiangensis</name>
    <dbReference type="NCBI Taxonomy" id="75289"/>
    <lineage>
        <taxon>Bacteria</taxon>
        <taxon>Bacillati</taxon>
        <taxon>Actinomycetota</taxon>
        <taxon>Actinomycetes</taxon>
        <taxon>Pseudonocardiales</taxon>
        <taxon>Pseudonocardiaceae</taxon>
        <taxon>Pseudonocardia</taxon>
    </lineage>
</organism>
<dbReference type="PRINTS" id="PR00080">
    <property type="entry name" value="SDRFAMILY"/>
</dbReference>
<comment type="caution">
    <text evidence="3">The sequence shown here is derived from an EMBL/GenBank/DDBJ whole genome shotgun (WGS) entry which is preliminary data.</text>
</comment>
<dbReference type="EMBL" id="JAAXKY010000062">
    <property type="protein sequence ID" value="NMH79225.1"/>
    <property type="molecule type" value="Genomic_DNA"/>
</dbReference>
<keyword evidence="2" id="KW-0560">Oxidoreductase</keyword>
<keyword evidence="4" id="KW-1185">Reference proteome</keyword>
<dbReference type="Proteomes" id="UP001296706">
    <property type="component" value="Unassembled WGS sequence"/>
</dbReference>
<sequence length="281" mass="28174">MVDDFPAALVTGGGSGIGRATAQRLVRDGWRVVLADLNTANGAAAAAELGAAVRFVRADVAQEPDVEAAVATCVEEFGRIDCVVNNAGVGGAFGRLTDIEVSDWDYTFAVLVRGVFLGIKHGAAAMQVAGRGGSIVNVASIAGFSAGAGPQAYSAAKAAVINLGRVAAAELGPDRIRVNTVCPGLVATPLVAGGAATAAAVMAQAQPWPDLGRPEDIADVIAFLAGPAAPFLTGEDITVDGGLRASGPRVQAAYGGDAAARGFVGVNRGSTGEEPTVRRRP</sequence>
<reference evidence="3 4" key="1">
    <citation type="submission" date="2020-04" db="EMBL/GenBank/DDBJ databases">
        <authorList>
            <person name="Klaysubun C."/>
            <person name="Duangmal K."/>
            <person name="Lipun K."/>
        </authorList>
    </citation>
    <scope>NUCLEOTIDE SEQUENCE [LARGE SCALE GENOMIC DNA]</scope>
    <source>
        <strain evidence="3 4">JCM 11839</strain>
    </source>
</reference>
<dbReference type="NCBIfam" id="NF005559">
    <property type="entry name" value="PRK07231.1"/>
    <property type="match status" value="1"/>
</dbReference>
<gene>
    <name evidence="3" type="ORF">HF577_19290</name>
</gene>
<name>A0ABX1RIL4_9PSEU</name>
<accession>A0ABX1RIL4</accession>
<dbReference type="InterPro" id="IPR036291">
    <property type="entry name" value="NAD(P)-bd_dom_sf"/>
</dbReference>
<dbReference type="RefSeq" id="WP_169397292.1">
    <property type="nucleotide sequence ID" value="NZ_BAAAJH010000006.1"/>
</dbReference>
<dbReference type="Pfam" id="PF13561">
    <property type="entry name" value="adh_short_C2"/>
    <property type="match status" value="1"/>
</dbReference>
<dbReference type="PRINTS" id="PR00081">
    <property type="entry name" value="GDHRDH"/>
</dbReference>
<evidence type="ECO:0000256" key="1">
    <source>
        <dbReference type="ARBA" id="ARBA00006484"/>
    </source>
</evidence>
<dbReference type="SUPFAM" id="SSF51735">
    <property type="entry name" value="NAD(P)-binding Rossmann-fold domains"/>
    <property type="match status" value="1"/>
</dbReference>
<evidence type="ECO:0000256" key="2">
    <source>
        <dbReference type="ARBA" id="ARBA00023002"/>
    </source>
</evidence>
<dbReference type="CDD" id="cd05233">
    <property type="entry name" value="SDR_c"/>
    <property type="match status" value="1"/>
</dbReference>
<protein>
    <submittedName>
        <fullName evidence="3">SDR family oxidoreductase</fullName>
    </submittedName>
</protein>
<evidence type="ECO:0000313" key="4">
    <source>
        <dbReference type="Proteomes" id="UP001296706"/>
    </source>
</evidence>
<comment type="similarity">
    <text evidence="1">Belongs to the short-chain dehydrogenases/reductases (SDR) family.</text>
</comment>